<reference evidence="1 2" key="1">
    <citation type="journal article" date="2023" name="Plants (Basel)">
        <title>Bridging the Gap: Combining Genomics and Transcriptomics Approaches to Understand Stylosanthes scabra, an Orphan Legume from the Brazilian Caatinga.</title>
        <authorList>
            <person name="Ferreira-Neto J.R.C."/>
            <person name="da Silva M.D."/>
            <person name="Binneck E."/>
            <person name="de Melo N.F."/>
            <person name="da Silva R.H."/>
            <person name="de Melo A.L.T.M."/>
            <person name="Pandolfi V."/>
            <person name="Bustamante F.O."/>
            <person name="Brasileiro-Vidal A.C."/>
            <person name="Benko-Iseppon A.M."/>
        </authorList>
    </citation>
    <scope>NUCLEOTIDE SEQUENCE [LARGE SCALE GENOMIC DNA]</scope>
    <source>
        <tissue evidence="1">Leaves</tissue>
    </source>
</reference>
<organism evidence="1 2">
    <name type="scientific">Stylosanthes scabra</name>
    <dbReference type="NCBI Taxonomy" id="79078"/>
    <lineage>
        <taxon>Eukaryota</taxon>
        <taxon>Viridiplantae</taxon>
        <taxon>Streptophyta</taxon>
        <taxon>Embryophyta</taxon>
        <taxon>Tracheophyta</taxon>
        <taxon>Spermatophyta</taxon>
        <taxon>Magnoliopsida</taxon>
        <taxon>eudicotyledons</taxon>
        <taxon>Gunneridae</taxon>
        <taxon>Pentapetalae</taxon>
        <taxon>rosids</taxon>
        <taxon>fabids</taxon>
        <taxon>Fabales</taxon>
        <taxon>Fabaceae</taxon>
        <taxon>Papilionoideae</taxon>
        <taxon>50 kb inversion clade</taxon>
        <taxon>dalbergioids sensu lato</taxon>
        <taxon>Dalbergieae</taxon>
        <taxon>Pterocarpus clade</taxon>
        <taxon>Stylosanthes</taxon>
    </lineage>
</organism>
<sequence length="58" mass="6438">MRAVDLDAMHATQFSEYANIGVASPEYGEFIVGMDFAFKESVILAVKKYTITRGVDYA</sequence>
<keyword evidence="2" id="KW-1185">Reference proteome</keyword>
<dbReference type="Proteomes" id="UP001341840">
    <property type="component" value="Unassembled WGS sequence"/>
</dbReference>
<gene>
    <name evidence="1" type="ORF">PIB30_104455</name>
</gene>
<name>A0ABU6TYN9_9FABA</name>
<comment type="caution">
    <text evidence="1">The sequence shown here is derived from an EMBL/GenBank/DDBJ whole genome shotgun (WGS) entry which is preliminary data.</text>
</comment>
<feature type="non-terminal residue" evidence="1">
    <location>
        <position position="58"/>
    </location>
</feature>
<evidence type="ECO:0000313" key="1">
    <source>
        <dbReference type="EMBL" id="MED6153679.1"/>
    </source>
</evidence>
<protein>
    <submittedName>
        <fullName evidence="1">Uncharacterized protein</fullName>
    </submittedName>
</protein>
<dbReference type="EMBL" id="JASCZI010094228">
    <property type="protein sequence ID" value="MED6153679.1"/>
    <property type="molecule type" value="Genomic_DNA"/>
</dbReference>
<accession>A0ABU6TYN9</accession>
<evidence type="ECO:0000313" key="2">
    <source>
        <dbReference type="Proteomes" id="UP001341840"/>
    </source>
</evidence>
<proteinExistence type="predicted"/>